<evidence type="ECO:0000313" key="3">
    <source>
        <dbReference type="Proteomes" id="UP000003179"/>
    </source>
</evidence>
<protein>
    <submittedName>
        <fullName evidence="2">Uncharacterized protein</fullName>
    </submittedName>
</protein>
<keyword evidence="3" id="KW-1185">Reference proteome</keyword>
<comment type="caution">
    <text evidence="2">The sequence shown here is derived from an EMBL/GenBank/DDBJ whole genome shotgun (WGS) entry which is preliminary data.</text>
</comment>
<reference evidence="2" key="1">
    <citation type="submission" date="2010-08" db="EMBL/GenBank/DDBJ databases">
        <authorList>
            <person name="Weinstock G."/>
            <person name="Sodergren E."/>
            <person name="Clifton S."/>
            <person name="Fulton L."/>
            <person name="Fulton B."/>
            <person name="Courtney L."/>
            <person name="Fronick C."/>
            <person name="Harrison M."/>
            <person name="Strong C."/>
            <person name="Farmer C."/>
            <person name="Delahaunty K."/>
            <person name="Markovic C."/>
            <person name="Hall O."/>
            <person name="Minx P."/>
            <person name="Tomlinson C."/>
            <person name="Mitreva M."/>
            <person name="Hou S."/>
            <person name="Chen J."/>
            <person name="Wollam A."/>
            <person name="Pepin K.H."/>
            <person name="Johnson M."/>
            <person name="Bhonagiri V."/>
            <person name="Zhang X."/>
            <person name="Suruliraj S."/>
            <person name="Warren W."/>
            <person name="Chinwalla A."/>
            <person name="Mardis E.R."/>
            <person name="Wilson R.K."/>
        </authorList>
    </citation>
    <scope>NUCLEOTIDE SEQUENCE [LARGE SCALE GENOMIC DNA]</scope>
    <source>
        <strain evidence="2">HL044PA1</strain>
    </source>
</reference>
<feature type="compositionally biased region" description="Low complexity" evidence="1">
    <location>
        <begin position="1"/>
        <end position="16"/>
    </location>
</feature>
<gene>
    <name evidence="2" type="ORF">HMPREF9607_00827</name>
</gene>
<name>A0ABP2K7R0_9ACTN</name>
<sequence>MGQLSTSTATPSTRTSGPRRHPLPKNATDKGLWWLSTSSTRVMSTKKRHTSLSLTSLWVWIGDKASCITTRTRRKGIPYQENSQRCHHHESANGRQAWI</sequence>
<organism evidence="2 3">
    <name type="scientific">Cutibacterium modestum HL044PA1</name>
    <dbReference type="NCBI Taxonomy" id="765109"/>
    <lineage>
        <taxon>Bacteria</taxon>
        <taxon>Bacillati</taxon>
        <taxon>Actinomycetota</taxon>
        <taxon>Actinomycetes</taxon>
        <taxon>Propionibacteriales</taxon>
        <taxon>Propionibacteriaceae</taxon>
        <taxon>Cutibacterium</taxon>
        <taxon>Cutibacterium modestum</taxon>
    </lineage>
</organism>
<dbReference type="Proteomes" id="UP000003179">
    <property type="component" value="Unassembled WGS sequence"/>
</dbReference>
<evidence type="ECO:0000313" key="2">
    <source>
        <dbReference type="EMBL" id="EFS92976.1"/>
    </source>
</evidence>
<dbReference type="EMBL" id="ADZU01000015">
    <property type="protein sequence ID" value="EFS92976.1"/>
    <property type="molecule type" value="Genomic_DNA"/>
</dbReference>
<proteinExistence type="predicted"/>
<evidence type="ECO:0000256" key="1">
    <source>
        <dbReference type="SAM" id="MobiDB-lite"/>
    </source>
</evidence>
<feature type="region of interest" description="Disordered" evidence="1">
    <location>
        <begin position="1"/>
        <end position="29"/>
    </location>
</feature>
<accession>A0ABP2K7R0</accession>